<dbReference type="PROSITE" id="PS50005">
    <property type="entry name" value="TPR"/>
    <property type="match status" value="1"/>
</dbReference>
<dbReference type="OrthoDB" id="5381630at2"/>
<comment type="caution">
    <text evidence="2">The sequence shown here is derived from an EMBL/GenBank/DDBJ whole genome shotgun (WGS) entry which is preliminary data.</text>
</comment>
<reference evidence="3" key="1">
    <citation type="submission" date="2018-09" db="EMBL/GenBank/DDBJ databases">
        <authorList>
            <person name="Livingstone P.G."/>
            <person name="Whitworth D.E."/>
        </authorList>
    </citation>
    <scope>NUCLEOTIDE SEQUENCE [LARGE SCALE GENOMIC DNA]</scope>
    <source>
        <strain evidence="3">CA054A</strain>
    </source>
</reference>
<evidence type="ECO:0000256" key="1">
    <source>
        <dbReference type="PROSITE-ProRule" id="PRU00339"/>
    </source>
</evidence>
<protein>
    <submittedName>
        <fullName evidence="2">Tetratricopeptide repeat protein</fullName>
    </submittedName>
</protein>
<keyword evidence="3" id="KW-1185">Reference proteome</keyword>
<dbReference type="EMBL" id="RAVZ01000369">
    <property type="protein sequence ID" value="RKG74465.1"/>
    <property type="molecule type" value="Genomic_DNA"/>
</dbReference>
<sequence length="263" mass="28602">MPWRGTSTRVQAFQRASGYAPLECPRAPPVWSDMVLALSLLALTLSATPPTPPSGQALNTQGFRLYQAGKYPEALARFQAAAQAKPDYALAHYNVAATLGLLRKQGKVCEYSAHRDVIVEKLTTAVRLDPRRLKRARDDADLDVIRDTLGWQKLLGLTPEKVADVPALVRAVSWYGPGVGVYGTTRALKFQDGGRVEFWQREVDDSGTPRESRTPGTYTVRGRAVEITLKGRKPVSGTLSTGGVLTFPEALGTFTDSPSECDA</sequence>
<organism evidence="2 3">
    <name type="scientific">Corallococcus terminator</name>
    <dbReference type="NCBI Taxonomy" id="2316733"/>
    <lineage>
        <taxon>Bacteria</taxon>
        <taxon>Pseudomonadati</taxon>
        <taxon>Myxococcota</taxon>
        <taxon>Myxococcia</taxon>
        <taxon>Myxococcales</taxon>
        <taxon>Cystobacterineae</taxon>
        <taxon>Myxococcaceae</taxon>
        <taxon>Corallococcus</taxon>
    </lineage>
</organism>
<evidence type="ECO:0000313" key="3">
    <source>
        <dbReference type="Proteomes" id="UP000268094"/>
    </source>
</evidence>
<dbReference type="Gene3D" id="1.25.40.10">
    <property type="entry name" value="Tetratricopeptide repeat domain"/>
    <property type="match status" value="1"/>
</dbReference>
<evidence type="ECO:0000313" key="2">
    <source>
        <dbReference type="EMBL" id="RKG74465.1"/>
    </source>
</evidence>
<dbReference type="InterPro" id="IPR011990">
    <property type="entry name" value="TPR-like_helical_dom_sf"/>
</dbReference>
<accession>A0A3A8HUA9</accession>
<keyword evidence="1" id="KW-0802">TPR repeat</keyword>
<gene>
    <name evidence="2" type="ORF">D7V88_34875</name>
</gene>
<dbReference type="Proteomes" id="UP000268094">
    <property type="component" value="Unassembled WGS sequence"/>
</dbReference>
<dbReference type="Pfam" id="PF13414">
    <property type="entry name" value="TPR_11"/>
    <property type="match status" value="1"/>
</dbReference>
<dbReference type="AlphaFoldDB" id="A0A3A8HUA9"/>
<proteinExistence type="predicted"/>
<dbReference type="InterPro" id="IPR019734">
    <property type="entry name" value="TPR_rpt"/>
</dbReference>
<feature type="repeat" description="TPR" evidence="1">
    <location>
        <begin position="55"/>
        <end position="88"/>
    </location>
</feature>
<dbReference type="SUPFAM" id="SSF48452">
    <property type="entry name" value="TPR-like"/>
    <property type="match status" value="1"/>
</dbReference>
<name>A0A3A8HUA9_9BACT</name>